<name>A0AAU8Q163_DESK7</name>
<organism evidence="1 2">
    <name type="scientific">Desulfofundulus kuznetsovii (strain DSM 6115 / VKM B-1805 / 17)</name>
    <name type="common">Desulfotomaculum kuznetsovii</name>
    <dbReference type="NCBI Taxonomy" id="760568"/>
    <lineage>
        <taxon>Bacteria</taxon>
        <taxon>Bacillati</taxon>
        <taxon>Bacillota</taxon>
        <taxon>Clostridia</taxon>
        <taxon>Eubacteriales</taxon>
        <taxon>Peptococcaceae</taxon>
        <taxon>Desulfofundulus</taxon>
    </lineage>
</organism>
<dbReference type="Proteomes" id="UP000009229">
    <property type="component" value="Chromosome"/>
</dbReference>
<reference evidence="2" key="1">
    <citation type="submission" date="2011-05" db="EMBL/GenBank/DDBJ databases">
        <title>Complete sequence of Desulfotomaculum kuznetsovii DSM 6115.</title>
        <authorList>
            <person name="Lucas S."/>
            <person name="Han J."/>
            <person name="Lapidus A."/>
            <person name="Cheng J.-F."/>
            <person name="Goodwin L."/>
            <person name="Pitluck S."/>
            <person name="Peters L."/>
            <person name="Mikhailova N."/>
            <person name="Lu M."/>
            <person name="Saunders E."/>
            <person name="Han C."/>
            <person name="Tapia R."/>
            <person name="Land M."/>
            <person name="Hauser L."/>
            <person name="Kyrpides N."/>
            <person name="Ivanova N."/>
            <person name="Pagani I."/>
            <person name="Nazina T."/>
            <person name="Ivanova A."/>
            <person name="Parshina S."/>
            <person name="Kuever J."/>
            <person name="Muyzer G."/>
            <person name="Plugge C."/>
            <person name="Stams A."/>
            <person name="Woyke T."/>
        </authorList>
    </citation>
    <scope>NUCLEOTIDE SEQUENCE [LARGE SCALE GENOMIC DNA]</scope>
    <source>
        <strain evidence="2">DSM 6115 / VKM B-1805 / 17</strain>
    </source>
</reference>
<dbReference type="EMBL" id="CP002770">
    <property type="protein sequence ID" value="AEG14338.1"/>
    <property type="molecule type" value="Genomic_DNA"/>
</dbReference>
<gene>
    <name evidence="1" type="ordered locus">Desku_0731</name>
</gene>
<evidence type="ECO:0000313" key="2">
    <source>
        <dbReference type="Proteomes" id="UP000009229"/>
    </source>
</evidence>
<proteinExistence type="predicted"/>
<keyword evidence="2" id="KW-1185">Reference proteome</keyword>
<dbReference type="KEGG" id="dku:Desku_0731"/>
<evidence type="ECO:0000313" key="1">
    <source>
        <dbReference type="EMBL" id="AEG14338.1"/>
    </source>
</evidence>
<sequence length="328" mass="36413">MVEELLGEVIRKVKDSPGAEFADIFTPDVVSRLAALTEREYESFKVQLEAHLIMSGLSVPGMTEKKLDRLVQAAAERIDAERSKLPAVLLLEQCPGAPGGEGLYVPPGWYLSPDGVFRTDEAGVPSVRVCRSPLYVSAKVVDLERKKVFLQVTAHACGRWHSAAVPASLKGKLTAAAVKNMGVLVEHDGMLTEYIAEFLRTNWDGIRVVEAGLDLYAEFAAFVEDNIEKFRGNGGGKWGRFGKEENGRHYVAVVPEVAEKFARRQGTTLEYLLLALEESGKLLAGSRSRLRPTWFNGRTRRMVVVQLPEDAGQENDILRKEFLNEQER</sequence>
<accession>A0AAU8Q163</accession>
<protein>
    <submittedName>
        <fullName evidence="1">Uncharacterized protein</fullName>
    </submittedName>
</protein>
<dbReference type="AlphaFoldDB" id="A0AAU8Q163"/>